<dbReference type="SUPFAM" id="SSF50156">
    <property type="entry name" value="PDZ domain-like"/>
    <property type="match status" value="1"/>
</dbReference>
<dbReference type="PANTHER" id="PTHR43253:SF1">
    <property type="entry name" value="TRICORN PROTEASE HOMOLOG 2-RELATED"/>
    <property type="match status" value="1"/>
</dbReference>
<dbReference type="FunFam" id="3.90.226.10:FF:000056">
    <property type="entry name" value="Tricorn protease homolog"/>
    <property type="match status" value="1"/>
</dbReference>
<dbReference type="AlphaFoldDB" id="A0A1S2QPC3"/>
<dbReference type="InterPro" id="IPR015943">
    <property type="entry name" value="WD40/YVTN_repeat-like_dom_sf"/>
</dbReference>
<dbReference type="InterPro" id="IPR012393">
    <property type="entry name" value="Tricorn_protease"/>
</dbReference>
<evidence type="ECO:0000256" key="2">
    <source>
        <dbReference type="ARBA" id="ARBA00008524"/>
    </source>
</evidence>
<dbReference type="GO" id="GO:0006508">
    <property type="term" value="P:proteolysis"/>
    <property type="evidence" value="ECO:0007669"/>
    <property type="project" value="UniProtKB-UniRule"/>
</dbReference>
<dbReference type="EMBL" id="MLYO01000011">
    <property type="protein sequence ID" value="OIK07255.1"/>
    <property type="molecule type" value="Genomic_DNA"/>
</dbReference>
<dbReference type="InterPro" id="IPR029045">
    <property type="entry name" value="ClpP/crotonase-like_dom_sf"/>
</dbReference>
<evidence type="ECO:0000313" key="13">
    <source>
        <dbReference type="EMBL" id="OIK07255.1"/>
    </source>
</evidence>
<dbReference type="Pfam" id="PF26549">
    <property type="entry name" value="Tricorn_N"/>
    <property type="match status" value="1"/>
</dbReference>
<feature type="compositionally biased region" description="Basic residues" evidence="11">
    <location>
        <begin position="1110"/>
        <end position="1120"/>
    </location>
</feature>
<evidence type="ECO:0000313" key="14">
    <source>
        <dbReference type="Proteomes" id="UP000179642"/>
    </source>
</evidence>
<comment type="similarity">
    <text evidence="2 8">Belongs to the peptidase S41B family.</text>
</comment>
<feature type="active site" description="Charge relay system" evidence="9">
    <location>
        <position position="1056"/>
    </location>
</feature>
<dbReference type="CDD" id="cd07562">
    <property type="entry name" value="Peptidase_S41_TRI"/>
    <property type="match status" value="1"/>
</dbReference>
<reference evidence="13 14" key="1">
    <citation type="submission" date="2016-10" db="EMBL/GenBank/DDBJ databases">
        <title>Genome sequence of Streptomyces sp. MUSC 1.</title>
        <authorList>
            <person name="Lee L.-H."/>
            <person name="Ser H.-L."/>
            <person name="Law J.W.-F."/>
        </authorList>
    </citation>
    <scope>NUCLEOTIDE SEQUENCE [LARGE SCALE GENOMIC DNA]</scope>
    <source>
        <strain evidence="13 14">MUSC 1</strain>
    </source>
</reference>
<dbReference type="SUPFAM" id="SSF52096">
    <property type="entry name" value="ClpP/crotonase"/>
    <property type="match status" value="1"/>
</dbReference>
<dbReference type="PANTHER" id="PTHR43253">
    <property type="entry name" value="TRICORN PROTEASE HOMOLOG 2-RELATED"/>
    <property type="match status" value="1"/>
</dbReference>
<feature type="domain" description="Tail specific protease" evidence="12">
    <location>
        <begin position="875"/>
        <end position="1067"/>
    </location>
</feature>
<evidence type="ECO:0000259" key="12">
    <source>
        <dbReference type="SMART" id="SM00245"/>
    </source>
</evidence>
<name>A0A1S2QPC3_9ACTN</name>
<dbReference type="OrthoDB" id="9758793at2"/>
<comment type="caution">
    <text evidence="13">The sequence shown here is derived from an EMBL/GenBank/DDBJ whole genome shotgun (WGS) entry which is preliminary data.</text>
</comment>
<dbReference type="Gene3D" id="2.130.10.10">
    <property type="entry name" value="YVTN repeat-like/Quinoprotein amine dehydrogenase"/>
    <property type="match status" value="2"/>
</dbReference>
<dbReference type="SUPFAM" id="SSF69322">
    <property type="entry name" value="Tricorn protease domain 2"/>
    <property type="match status" value="1"/>
</dbReference>
<dbReference type="Pfam" id="PF26550">
    <property type="entry name" value="Tricorn_2nd"/>
    <property type="match status" value="1"/>
</dbReference>
<dbReference type="PIRSF" id="PIRSF036421">
    <property type="entry name" value="Tricorn_protease"/>
    <property type="match status" value="1"/>
</dbReference>
<accession>A0A1S2QPC3</accession>
<dbReference type="CDD" id="cd10828">
    <property type="entry name" value="cpPDZ_Tricorn-protease"/>
    <property type="match status" value="1"/>
</dbReference>
<dbReference type="EC" id="3.4.21.-" evidence="8"/>
<dbReference type="GO" id="GO:0008236">
    <property type="term" value="F:serine-type peptidase activity"/>
    <property type="evidence" value="ECO:0007669"/>
    <property type="project" value="UniProtKB-UniRule"/>
</dbReference>
<evidence type="ECO:0000256" key="1">
    <source>
        <dbReference type="ARBA" id="ARBA00004496"/>
    </source>
</evidence>
<dbReference type="Gene3D" id="2.120.10.60">
    <property type="entry name" value="Tricorn protease N-terminal domain"/>
    <property type="match status" value="1"/>
</dbReference>
<evidence type="ECO:0000256" key="11">
    <source>
        <dbReference type="SAM" id="MobiDB-lite"/>
    </source>
</evidence>
<dbReference type="Pfam" id="PF14684">
    <property type="entry name" value="Tricorn_C1"/>
    <property type="match status" value="1"/>
</dbReference>
<feature type="active site" description="Charge relay system" evidence="9">
    <location>
        <position position="774"/>
    </location>
</feature>
<evidence type="ECO:0000256" key="6">
    <source>
        <dbReference type="ARBA" id="ARBA00022825"/>
    </source>
</evidence>
<dbReference type="SMART" id="SM00245">
    <property type="entry name" value="TSPc"/>
    <property type="match status" value="1"/>
</dbReference>
<dbReference type="SUPFAM" id="SSF69304">
    <property type="entry name" value="Tricorn protease N-terminal domain"/>
    <property type="match status" value="1"/>
</dbReference>
<comment type="subcellular location">
    <subcellularLocation>
        <location evidence="1 8">Cytoplasm</location>
    </subcellularLocation>
</comment>
<feature type="site" description="Transition state stabilizer; via amide nitrogen" evidence="10">
    <location>
        <position position="999"/>
    </location>
</feature>
<evidence type="ECO:0000256" key="8">
    <source>
        <dbReference type="PIRNR" id="PIRNR036421"/>
    </source>
</evidence>
<proteinExistence type="inferred from homology"/>
<comment type="function">
    <text evidence="7">Degrades oligopeptides in a sequential manner.</text>
</comment>
<evidence type="ECO:0000256" key="7">
    <source>
        <dbReference type="ARBA" id="ARBA00053157"/>
    </source>
</evidence>
<evidence type="ECO:0000256" key="3">
    <source>
        <dbReference type="ARBA" id="ARBA00022490"/>
    </source>
</evidence>
<evidence type="ECO:0000256" key="9">
    <source>
        <dbReference type="PIRSR" id="PIRSR036421-1"/>
    </source>
</evidence>
<dbReference type="InterPro" id="IPR036034">
    <property type="entry name" value="PDZ_sf"/>
</dbReference>
<dbReference type="Pfam" id="PF14685">
    <property type="entry name" value="PDZ_Tricorn"/>
    <property type="match status" value="1"/>
</dbReference>
<dbReference type="InterPro" id="IPR029414">
    <property type="entry name" value="Tricorn_PDZ"/>
</dbReference>
<evidence type="ECO:0000256" key="10">
    <source>
        <dbReference type="PIRSR" id="PIRSR036421-3"/>
    </source>
</evidence>
<keyword evidence="14" id="KW-1185">Reference proteome</keyword>
<dbReference type="Gene3D" id="3.30.750.44">
    <property type="match status" value="1"/>
</dbReference>
<keyword evidence="4 8" id="KW-0645">Protease</keyword>
<feature type="region of interest" description="Disordered" evidence="11">
    <location>
        <begin position="1096"/>
        <end position="1120"/>
    </location>
</feature>
<dbReference type="InterPro" id="IPR028204">
    <property type="entry name" value="Tricorn_C1"/>
</dbReference>
<dbReference type="RefSeq" id="WP_071379328.1">
    <property type="nucleotide sequence ID" value="NZ_MLYO01000011.1"/>
</dbReference>
<sequence>MSYLRLPHLSGDLLCFVAEDDLWLAPLDAPGRAWRLTADRTKTGHPRFSPDGRRIAYTTWRSLDPEIHLVGVDGGPARQLTYWGSSDTRVCGWTPPENGESDILAVASHDQPFSYFTWAYKVPTAGDPGARLPWGPVTDIQVADVDGEHRTLLLTGTPPHEPASWKRYRGGAMGRLWLHGTQLVPDIGGHLACPMFVAGRVAFLSDHEGVGNLYSCAYDGTDLRRHTDHDAFYARHAAGDGTRVVYQCAGDLWLVDDFSPNAVPHKLDIRLAGPATGRRRYQVPAAQNVDGISVDETGRASAVVVRGSLYWLTHRDGPARTIADTPGVRVRLPEMLGTTGKVAYVTDADGEDAVEIAQLPRASGDRAPHRLASGALGRVLEMVCDPLGERLAIASHDGRLLLLDTGEGEGGEAAETPAAEAAEGPANAEGAEGAEETGQGEVPGGAAGQVTELIRSVNGPVRDLAFSPDGAWLAWSHPGIGRSLREIKLARIKDRLIVDVTNGRFEDENPVFTRDGRYLAFLSWRGFDPVYDVHTGDLSFPLGCRPYLVPLSSATPSPFALNPEGRPAAGGLDPVEEEETGEAGTVTVEVEGLANRVTPFPVIASKYSALHPVAGGGLVWLRWPISGALGETFANPADTSGRPTLEYFNITKAKKSELVDHLDWFAVSGDDTRLVVVDEGELRAVPSTEPGDGDTTVWIDLRRILHEVDPPAEWRQAYEEAGRIIRGYFWDPGMCGIDWDAVLDQYRPLVERVASPDEFADLLREVLGELGTSHAYVTAARRNEGPPHYQRRQGLLGANFVRREAGWALRRILPGDSSDSRARSPLAGTGIREGAVLTHVDGRPVDPVTGPYPLLAGAGGTTVELTFVPADGGAERARRVAVVPLVDDRPLRYQDWVAKRRGVVRELSGGKCGYLHIPDMGGSGWAQFNRDLRMEVSRPALIVDVRGNAGGHISELVIEKLTRTILGWDLTRDAQPVSYTSNAPRGPVVALADEATSSDGDMITAAFKLLRLGPVVGQRTWGGVVGMTGRHRLGDGTVITVPMNAAWFDAYGWSVENHGVAPDLEIMRTPLDWAEGRHAQMDDAIQLALDLLTSTPAAVPPDHSDVPNRSRPKLPPRKNG</sequence>
<dbReference type="Pfam" id="PF03572">
    <property type="entry name" value="Peptidase_S41"/>
    <property type="match status" value="1"/>
</dbReference>
<keyword evidence="6 8" id="KW-0720">Serine protease</keyword>
<evidence type="ECO:0000256" key="4">
    <source>
        <dbReference type="ARBA" id="ARBA00022670"/>
    </source>
</evidence>
<dbReference type="InterPro" id="IPR005151">
    <property type="entry name" value="Tail-specific_protease"/>
</dbReference>
<dbReference type="Gene3D" id="2.30.42.10">
    <property type="match status" value="1"/>
</dbReference>
<feature type="compositionally biased region" description="Low complexity" evidence="11">
    <location>
        <begin position="413"/>
        <end position="440"/>
    </location>
</feature>
<feature type="active site" description="Nucleophile" evidence="9">
    <location>
        <position position="998"/>
    </location>
</feature>
<organism evidence="13 14">
    <name type="scientific">Streptomyces monashensis</name>
    <dbReference type="NCBI Taxonomy" id="1678012"/>
    <lineage>
        <taxon>Bacteria</taxon>
        <taxon>Bacillati</taxon>
        <taxon>Actinomycetota</taxon>
        <taxon>Actinomycetes</taxon>
        <taxon>Kitasatosporales</taxon>
        <taxon>Streptomycetaceae</taxon>
        <taxon>Streptomyces</taxon>
    </lineage>
</organism>
<dbReference type="Gene3D" id="3.90.226.10">
    <property type="entry name" value="2-enoyl-CoA Hydratase, Chain A, domain 1"/>
    <property type="match status" value="1"/>
</dbReference>
<evidence type="ECO:0000256" key="5">
    <source>
        <dbReference type="ARBA" id="ARBA00022801"/>
    </source>
</evidence>
<dbReference type="FunFam" id="3.30.750.44:FF:000011">
    <property type="entry name" value="Tricorn protease homolog"/>
    <property type="match status" value="1"/>
</dbReference>
<protein>
    <recommendedName>
        <fullName evidence="8">Tricorn protease homolog</fullName>
        <ecNumber evidence="8">3.4.21.-</ecNumber>
    </recommendedName>
</protein>
<feature type="region of interest" description="Disordered" evidence="11">
    <location>
        <begin position="404"/>
        <end position="445"/>
    </location>
</feature>
<dbReference type="GO" id="GO:0005737">
    <property type="term" value="C:cytoplasm"/>
    <property type="evidence" value="ECO:0007669"/>
    <property type="project" value="UniProtKB-SubCell"/>
</dbReference>
<keyword evidence="3 8" id="KW-0963">Cytoplasm</keyword>
<dbReference type="Proteomes" id="UP000179642">
    <property type="component" value="Unassembled WGS sequence"/>
</dbReference>
<gene>
    <name evidence="13" type="ORF">BIV23_04030</name>
</gene>
<keyword evidence="5 8" id="KW-0378">Hydrolase</keyword>